<dbReference type="STRING" id="68775.A0A5C3LUS7"/>
<evidence type="ECO:0000259" key="12">
    <source>
        <dbReference type="Pfam" id="PF02096"/>
    </source>
</evidence>
<comment type="similarity">
    <text evidence="2 9">Belongs to the OXA1/ALB3/YidC family.</text>
</comment>
<gene>
    <name evidence="13" type="ORF">BDQ12DRAFT_686648</name>
</gene>
<dbReference type="GO" id="GO:0032977">
    <property type="term" value="F:membrane insertase activity"/>
    <property type="evidence" value="ECO:0007669"/>
    <property type="project" value="InterPro"/>
</dbReference>
<protein>
    <submittedName>
        <fullName evidence="13">60Kd inner membrane protein-domain-containing protein</fullName>
    </submittedName>
</protein>
<keyword evidence="3 9" id="KW-0812">Transmembrane</keyword>
<feature type="transmembrane region" description="Helical" evidence="11">
    <location>
        <begin position="278"/>
        <end position="296"/>
    </location>
</feature>
<feature type="transmembrane region" description="Helical" evidence="11">
    <location>
        <begin position="308"/>
        <end position="328"/>
    </location>
</feature>
<evidence type="ECO:0000256" key="8">
    <source>
        <dbReference type="ARBA" id="ARBA00023136"/>
    </source>
</evidence>
<dbReference type="Proteomes" id="UP000308652">
    <property type="component" value="Unassembled WGS sequence"/>
</dbReference>
<dbReference type="AlphaFoldDB" id="A0A5C3LUS7"/>
<feature type="transmembrane region" description="Helical" evidence="11">
    <location>
        <begin position="334"/>
        <end position="352"/>
    </location>
</feature>
<keyword evidence="4" id="KW-0999">Mitochondrion inner membrane</keyword>
<feature type="domain" description="Membrane insertase YidC/Oxa/ALB C-terminal" evidence="12">
    <location>
        <begin position="157"/>
        <end position="352"/>
    </location>
</feature>
<dbReference type="Pfam" id="PF02096">
    <property type="entry name" value="60KD_IMP"/>
    <property type="match status" value="1"/>
</dbReference>
<evidence type="ECO:0000256" key="4">
    <source>
        <dbReference type="ARBA" id="ARBA00022792"/>
    </source>
</evidence>
<evidence type="ECO:0000256" key="7">
    <source>
        <dbReference type="ARBA" id="ARBA00023128"/>
    </source>
</evidence>
<feature type="transmembrane region" description="Helical" evidence="11">
    <location>
        <begin position="157"/>
        <end position="180"/>
    </location>
</feature>
<evidence type="ECO:0000256" key="2">
    <source>
        <dbReference type="ARBA" id="ARBA00009877"/>
    </source>
</evidence>
<organism evidence="13 14">
    <name type="scientific">Crucibulum laeve</name>
    <dbReference type="NCBI Taxonomy" id="68775"/>
    <lineage>
        <taxon>Eukaryota</taxon>
        <taxon>Fungi</taxon>
        <taxon>Dikarya</taxon>
        <taxon>Basidiomycota</taxon>
        <taxon>Agaricomycotina</taxon>
        <taxon>Agaricomycetes</taxon>
        <taxon>Agaricomycetidae</taxon>
        <taxon>Agaricales</taxon>
        <taxon>Agaricineae</taxon>
        <taxon>Nidulariaceae</taxon>
        <taxon>Crucibulum</taxon>
    </lineage>
</organism>
<evidence type="ECO:0000313" key="13">
    <source>
        <dbReference type="EMBL" id="TFK36572.1"/>
    </source>
</evidence>
<evidence type="ECO:0000256" key="3">
    <source>
        <dbReference type="ARBA" id="ARBA00022692"/>
    </source>
</evidence>
<evidence type="ECO:0000256" key="5">
    <source>
        <dbReference type="ARBA" id="ARBA00022946"/>
    </source>
</evidence>
<reference evidence="13 14" key="1">
    <citation type="journal article" date="2019" name="Nat. Ecol. Evol.">
        <title>Megaphylogeny resolves global patterns of mushroom evolution.</title>
        <authorList>
            <person name="Varga T."/>
            <person name="Krizsan K."/>
            <person name="Foldi C."/>
            <person name="Dima B."/>
            <person name="Sanchez-Garcia M."/>
            <person name="Sanchez-Ramirez S."/>
            <person name="Szollosi G.J."/>
            <person name="Szarkandi J.G."/>
            <person name="Papp V."/>
            <person name="Albert L."/>
            <person name="Andreopoulos W."/>
            <person name="Angelini C."/>
            <person name="Antonin V."/>
            <person name="Barry K.W."/>
            <person name="Bougher N.L."/>
            <person name="Buchanan P."/>
            <person name="Buyck B."/>
            <person name="Bense V."/>
            <person name="Catcheside P."/>
            <person name="Chovatia M."/>
            <person name="Cooper J."/>
            <person name="Damon W."/>
            <person name="Desjardin D."/>
            <person name="Finy P."/>
            <person name="Geml J."/>
            <person name="Haridas S."/>
            <person name="Hughes K."/>
            <person name="Justo A."/>
            <person name="Karasinski D."/>
            <person name="Kautmanova I."/>
            <person name="Kiss B."/>
            <person name="Kocsube S."/>
            <person name="Kotiranta H."/>
            <person name="LaButti K.M."/>
            <person name="Lechner B.E."/>
            <person name="Liimatainen K."/>
            <person name="Lipzen A."/>
            <person name="Lukacs Z."/>
            <person name="Mihaltcheva S."/>
            <person name="Morgado L.N."/>
            <person name="Niskanen T."/>
            <person name="Noordeloos M.E."/>
            <person name="Ohm R.A."/>
            <person name="Ortiz-Santana B."/>
            <person name="Ovrebo C."/>
            <person name="Racz N."/>
            <person name="Riley R."/>
            <person name="Savchenko A."/>
            <person name="Shiryaev A."/>
            <person name="Soop K."/>
            <person name="Spirin V."/>
            <person name="Szebenyi C."/>
            <person name="Tomsovsky M."/>
            <person name="Tulloss R.E."/>
            <person name="Uehling J."/>
            <person name="Grigoriev I.V."/>
            <person name="Vagvolgyi C."/>
            <person name="Papp T."/>
            <person name="Martin F.M."/>
            <person name="Miettinen O."/>
            <person name="Hibbett D.S."/>
            <person name="Nagy L.G."/>
        </authorList>
    </citation>
    <scope>NUCLEOTIDE SEQUENCE [LARGE SCALE GENOMIC DNA]</scope>
    <source>
        <strain evidence="13 14">CBS 166.37</strain>
    </source>
</reference>
<dbReference type="EMBL" id="ML213613">
    <property type="protein sequence ID" value="TFK36572.1"/>
    <property type="molecule type" value="Genomic_DNA"/>
</dbReference>
<keyword evidence="5" id="KW-0809">Transit peptide</keyword>
<feature type="region of interest" description="Disordered" evidence="10">
    <location>
        <begin position="62"/>
        <end position="92"/>
    </location>
</feature>
<dbReference type="InterPro" id="IPR001708">
    <property type="entry name" value="YidC/ALB3/OXA1/COX18"/>
</dbReference>
<feature type="compositionally biased region" description="Low complexity" evidence="10">
    <location>
        <begin position="77"/>
        <end position="91"/>
    </location>
</feature>
<evidence type="ECO:0000256" key="6">
    <source>
        <dbReference type="ARBA" id="ARBA00022989"/>
    </source>
</evidence>
<keyword evidence="7" id="KW-0496">Mitochondrion</keyword>
<sequence length="433" mass="47269">MAFASTLSMRLRTGSRRIIGRRAPICCYNLRSFSSLLAPVASASQPRNSTLRPLLLTRTISSKSTPEAPTIPPTPPVDASTPPVKASASTPAAPPIPAEIADATPVSDIVTSLATPASSIPQLHYGDLGALGLTSWTPAGIIRWSLEIINVTTHLPWFHTIVLGTAFWKLIILPINIIALKTTTRMNFIQKELQPLQDEMKALRSKKDFSKLEMQRINIKIKALNDKAGINPLAGLLPLVQLPITLGLFFGLKKMGDLPLAQWTNSGVSFLPDLTQTTPLALSILFTAAVNAQIWASRGDQNVRDRPFAAHFMNAMPLLSLLGGWYSMYWPSGLTLGITVTALLTAIQTWVLRLPAIRARLDIPTLPKSMTVGPSPLDTMKAVKNAIIGSKAKRHSSQKGFVATLWRNFNKTFSSNSRKVTKPSEKKAHLQRR</sequence>
<evidence type="ECO:0000256" key="1">
    <source>
        <dbReference type="ARBA" id="ARBA00004448"/>
    </source>
</evidence>
<evidence type="ECO:0000256" key="9">
    <source>
        <dbReference type="RuleBase" id="RU003945"/>
    </source>
</evidence>
<evidence type="ECO:0000256" key="11">
    <source>
        <dbReference type="SAM" id="Phobius"/>
    </source>
</evidence>
<dbReference type="GO" id="GO:0032979">
    <property type="term" value="P:protein insertion into mitochondrial inner membrane from matrix"/>
    <property type="evidence" value="ECO:0007669"/>
    <property type="project" value="TreeGrafter"/>
</dbReference>
<dbReference type="PANTHER" id="PTHR12428:SF66">
    <property type="entry name" value="MITOCHONDRIAL INNER MEMBRANE PROTEIN OXA1L"/>
    <property type="match status" value="1"/>
</dbReference>
<evidence type="ECO:0000313" key="14">
    <source>
        <dbReference type="Proteomes" id="UP000308652"/>
    </source>
</evidence>
<proteinExistence type="inferred from homology"/>
<dbReference type="PANTHER" id="PTHR12428">
    <property type="entry name" value="OXA1"/>
    <property type="match status" value="1"/>
</dbReference>
<evidence type="ECO:0000256" key="10">
    <source>
        <dbReference type="SAM" id="MobiDB-lite"/>
    </source>
</evidence>
<keyword evidence="14" id="KW-1185">Reference proteome</keyword>
<dbReference type="GO" id="GO:0005743">
    <property type="term" value="C:mitochondrial inner membrane"/>
    <property type="evidence" value="ECO:0007669"/>
    <property type="project" value="UniProtKB-SubCell"/>
</dbReference>
<dbReference type="InterPro" id="IPR028055">
    <property type="entry name" value="YidC/Oxa/ALB_C"/>
</dbReference>
<name>A0A5C3LUS7_9AGAR</name>
<keyword evidence="8 11" id="KW-0472">Membrane</keyword>
<accession>A0A5C3LUS7</accession>
<comment type="subcellular location">
    <subcellularLocation>
        <location evidence="9">Membrane</location>
        <topology evidence="9">Multi-pass membrane protein</topology>
    </subcellularLocation>
    <subcellularLocation>
        <location evidence="1">Mitochondrion inner membrane</location>
        <topology evidence="1">Multi-pass membrane protein</topology>
    </subcellularLocation>
</comment>
<feature type="transmembrane region" description="Helical" evidence="11">
    <location>
        <begin position="230"/>
        <end position="252"/>
    </location>
</feature>
<dbReference type="OrthoDB" id="2148490at2759"/>
<keyword evidence="6 11" id="KW-1133">Transmembrane helix</keyword>